<dbReference type="EMBL" id="CP066308">
    <property type="protein sequence ID" value="QQE75928.1"/>
    <property type="molecule type" value="Genomic_DNA"/>
</dbReference>
<gene>
    <name evidence="3" type="ORF">JD108_08700</name>
    <name evidence="4" type="ORF">KDJ56_08380</name>
</gene>
<dbReference type="KEGG" id="bcop:JD108_08700"/>
<proteinExistence type="predicted"/>
<dbReference type="AlphaFoldDB" id="A0A7T5JPY6"/>
<feature type="signal peptide" evidence="2">
    <location>
        <begin position="1"/>
        <end position="30"/>
    </location>
</feature>
<reference evidence="3 5" key="1">
    <citation type="submission" date="2020-12" db="EMBL/GenBank/DDBJ databases">
        <title>strain FJAT-54423T represents a novel species of the genus Brevibacillus.</title>
        <authorList>
            <person name="Tang R."/>
        </authorList>
    </citation>
    <scope>NUCLEOTIDE SEQUENCE [LARGE SCALE GENOMIC DNA]</scope>
    <source>
        <strain evidence="3 5">FJAT-54423</strain>
    </source>
</reference>
<dbReference type="Pfam" id="PF14042">
    <property type="entry name" value="DUF4247"/>
    <property type="match status" value="1"/>
</dbReference>
<dbReference type="Proteomes" id="UP000677234">
    <property type="component" value="Chromosome"/>
</dbReference>
<organism evidence="3 5">
    <name type="scientific">Brevibacillus composti</name>
    <dbReference type="NCBI Taxonomy" id="2796470"/>
    <lineage>
        <taxon>Bacteria</taxon>
        <taxon>Bacillati</taxon>
        <taxon>Bacillota</taxon>
        <taxon>Bacilli</taxon>
        <taxon>Bacillales</taxon>
        <taxon>Paenibacillaceae</taxon>
        <taxon>Brevibacillus</taxon>
    </lineage>
</organism>
<reference evidence="4" key="2">
    <citation type="submission" date="2021-04" db="EMBL/GenBank/DDBJ databases">
        <title>Brevibacillus composti FJAT-54423, complete genome.</title>
        <authorList>
            <person name="Tang R."/>
        </authorList>
    </citation>
    <scope>NUCLEOTIDE SEQUENCE</scope>
    <source>
        <strain evidence="4">FJAT-54424</strain>
    </source>
</reference>
<evidence type="ECO:0000313" key="3">
    <source>
        <dbReference type="EMBL" id="QQE75928.1"/>
    </source>
</evidence>
<evidence type="ECO:0000256" key="1">
    <source>
        <dbReference type="SAM" id="MobiDB-lite"/>
    </source>
</evidence>
<dbReference type="RefSeq" id="WP_198829438.1">
    <property type="nucleotide sequence ID" value="NZ_CP066308.1"/>
</dbReference>
<protein>
    <submittedName>
        <fullName evidence="3">DUF4247 domain-containing protein</fullName>
    </submittedName>
</protein>
<feature type="compositionally biased region" description="Basic residues" evidence="1">
    <location>
        <begin position="232"/>
        <end position="248"/>
    </location>
</feature>
<name>A0A7T5JPY6_9BACL</name>
<evidence type="ECO:0000256" key="2">
    <source>
        <dbReference type="SAM" id="SignalP"/>
    </source>
</evidence>
<feature type="chain" id="PRO_5032513929" evidence="2">
    <location>
        <begin position="31"/>
        <end position="262"/>
    </location>
</feature>
<feature type="compositionally biased region" description="Low complexity" evidence="1">
    <location>
        <begin position="221"/>
        <end position="231"/>
    </location>
</feature>
<keyword evidence="6" id="KW-1185">Reference proteome</keyword>
<keyword evidence="2" id="KW-0732">Signal</keyword>
<dbReference type="InterPro" id="IPR025341">
    <property type="entry name" value="DUF4247"/>
</dbReference>
<dbReference type="PROSITE" id="PS51257">
    <property type="entry name" value="PROKAR_LIPOPROTEIN"/>
    <property type="match status" value="1"/>
</dbReference>
<evidence type="ECO:0000313" key="6">
    <source>
        <dbReference type="Proteomes" id="UP000677234"/>
    </source>
</evidence>
<sequence>MRQSLAKALKLILVPALLLLALAGCGTPSAAYSYPLESVVAKDGGLTSKIYRAENKAVPEVAAELSAQRTPDEISKEDEKHMFLVYADEWIHLQQDEAKPSDTLIEVDSKEFVRQNYDPSFLEGYILGSLLSDLFDGHKSYPGSYRGYTTKDVYKPAGKYRAPTAKELKQTPPVTTERSGSIIKRGAKKPDTAVGAEGSLTKKRVDSTSGQTGKIIRSDPRSPSISDSSGMSKKKKSVFSSPKRKSAPRTKVGGFGRITKRR</sequence>
<dbReference type="EMBL" id="CP073708">
    <property type="protein sequence ID" value="QUO42954.1"/>
    <property type="molecule type" value="Genomic_DNA"/>
</dbReference>
<evidence type="ECO:0000313" key="4">
    <source>
        <dbReference type="EMBL" id="QUO42954.1"/>
    </source>
</evidence>
<evidence type="ECO:0000313" key="5">
    <source>
        <dbReference type="Proteomes" id="UP000595847"/>
    </source>
</evidence>
<accession>A0A7T5JPY6</accession>
<feature type="region of interest" description="Disordered" evidence="1">
    <location>
        <begin position="161"/>
        <end position="262"/>
    </location>
</feature>
<dbReference type="Proteomes" id="UP000595847">
    <property type="component" value="Chromosome"/>
</dbReference>